<evidence type="ECO:0000313" key="2">
    <source>
        <dbReference type="EMBL" id="MCY6484752.1"/>
    </source>
</evidence>
<sequence length="332" mass="38821">MEEDNKKIKEKKCIIDVIDNIINALIIVSIFILFLNISGNINNKITFAAFVVIFSSGIFLKPLKDGISKRKERFLSTFEVLILVLQGMIVVSFIFCLYLVMFSNNLELRKYYYLCMGTFSIIIAILVGKGIANFIKSIEDVRKENADSSKYLKIVFKGLFTLAVCVILPLYQLYEPKEIIELSNLEKPYKLEITKVKREFDTNDLRNLSKSSEHIGCITDKKIINDFHESISNLRIENIRYLENFNYEIRKEKNYPYYEITPIYKTLDGPAFGKSIKDGYIYEIKFYEDGEMIINSRNLNRKFLKNNYVKRFELPVSDKIVKEVRNVIENLK</sequence>
<feature type="transmembrane region" description="Helical" evidence="1">
    <location>
        <begin position="111"/>
        <end position="134"/>
    </location>
</feature>
<dbReference type="RefSeq" id="WP_268041056.1">
    <property type="nucleotide sequence ID" value="NZ_JAPQER010000003.1"/>
</dbReference>
<keyword evidence="1" id="KW-1133">Transmembrane helix</keyword>
<feature type="transmembrane region" description="Helical" evidence="1">
    <location>
        <begin position="45"/>
        <end position="63"/>
    </location>
</feature>
<proteinExistence type="predicted"/>
<dbReference type="Proteomes" id="UP001078443">
    <property type="component" value="Unassembled WGS sequence"/>
</dbReference>
<evidence type="ECO:0000256" key="1">
    <source>
        <dbReference type="SAM" id="Phobius"/>
    </source>
</evidence>
<evidence type="ECO:0000313" key="3">
    <source>
        <dbReference type="Proteomes" id="UP001078443"/>
    </source>
</evidence>
<accession>A0ABT4D0X8</accession>
<gene>
    <name evidence="2" type="ORF">OW763_10405</name>
</gene>
<name>A0ABT4D0X8_9CLOT</name>
<keyword evidence="1" id="KW-0472">Membrane</keyword>
<comment type="caution">
    <text evidence="2">The sequence shown here is derived from an EMBL/GenBank/DDBJ whole genome shotgun (WGS) entry which is preliminary data.</text>
</comment>
<keyword evidence="1" id="KW-0812">Transmembrane</keyword>
<protein>
    <recommendedName>
        <fullName evidence="4">DUF5673 domain-containing protein</fullName>
    </recommendedName>
</protein>
<feature type="transmembrane region" description="Helical" evidence="1">
    <location>
        <begin position="154"/>
        <end position="174"/>
    </location>
</feature>
<evidence type="ECO:0008006" key="4">
    <source>
        <dbReference type="Google" id="ProtNLM"/>
    </source>
</evidence>
<reference evidence="2" key="1">
    <citation type="submission" date="2022-12" db="EMBL/GenBank/DDBJ databases">
        <authorList>
            <person name="Wang J."/>
        </authorList>
    </citation>
    <scope>NUCLEOTIDE SEQUENCE</scope>
    <source>
        <strain evidence="2">HY-45-18</strain>
    </source>
</reference>
<keyword evidence="3" id="KW-1185">Reference proteome</keyword>
<organism evidence="2 3">
    <name type="scientific">Clostridium aestuarii</name>
    <dbReference type="NCBI Taxonomy" id="338193"/>
    <lineage>
        <taxon>Bacteria</taxon>
        <taxon>Bacillati</taxon>
        <taxon>Bacillota</taxon>
        <taxon>Clostridia</taxon>
        <taxon>Eubacteriales</taxon>
        <taxon>Clostridiaceae</taxon>
        <taxon>Clostridium</taxon>
    </lineage>
</organism>
<dbReference type="EMBL" id="JAPQER010000003">
    <property type="protein sequence ID" value="MCY6484752.1"/>
    <property type="molecule type" value="Genomic_DNA"/>
</dbReference>
<feature type="transmembrane region" description="Helical" evidence="1">
    <location>
        <begin position="21"/>
        <end position="39"/>
    </location>
</feature>
<feature type="transmembrane region" description="Helical" evidence="1">
    <location>
        <begin position="75"/>
        <end position="99"/>
    </location>
</feature>